<evidence type="ECO:0000256" key="2">
    <source>
        <dbReference type="ARBA" id="ARBA00022723"/>
    </source>
</evidence>
<comment type="cofactor">
    <cofactor evidence="6">
        <name>Zn(2+)</name>
        <dbReference type="ChEBI" id="CHEBI:29105"/>
    </cofactor>
    <text evidence="6">Binds 1 zinc ion.</text>
</comment>
<evidence type="ECO:0000259" key="7">
    <source>
        <dbReference type="Pfam" id="PF01432"/>
    </source>
</evidence>
<keyword evidence="2 6" id="KW-0479">Metal-binding</keyword>
<keyword evidence="3 6" id="KW-0378">Hydrolase</keyword>
<dbReference type="AlphaFoldDB" id="A0A660S7B3"/>
<dbReference type="PANTHER" id="PTHR11804:SF48">
    <property type="entry name" value="PUTATIVE-RELATED"/>
    <property type="match status" value="1"/>
</dbReference>
<protein>
    <submittedName>
        <fullName evidence="8">M3 family oligoendopeptidase</fullName>
    </submittedName>
</protein>
<sequence>MYDKYNINSWNDVEPYYKELYSRSINSLESLEKWIEDRSKLYALMEETYARAYINLQRYTDNKDYEKTFINFTKNILPEYKKYNFALDKKLYKCKFRKKLPANKYGVFLRNLVNQMELFREKNIPLETEEVNLSSKYGKLIGSTQVEFEGKKYTLQKINLFLTDKRREKRKNAWLAKNKAISKHSNELDNLFDNLKEIRTKEAKNAGFNNYRDYMFRAKNRFDYTPEDCYKFHESVKNVVIPKIKILLEDKNKALGIDKMRPWDKIAEGQDEPELRPFKNGNELLEGVIRIYDKLDPEFANYMKTMKEHDMFDLDSRKGKAPGGFNYPLQKTGMPFIFMNAIGLHRDVVTLLHEGGHATHTFRMKHIPIIEYRHTPSEVAELASMTMELLTMDYWDEFYKDEEQLKKAKSDHLYKIINFFPWCMSVDKFQHWIYLNPSHTPKERNEEWNRIAKDFSEYYVDWAGYEEFLPNLWYLQLHIFEVPFYYIEYGMAQLGALQMWRNYKKNPKNTIERYKYALSLGNSKPIKEIYNAAGIKFGFDESLINEITDFAIEEYRNIK</sequence>
<comment type="caution">
    <text evidence="8">The sequence shown here is derived from an EMBL/GenBank/DDBJ whole genome shotgun (WGS) entry which is preliminary data.</text>
</comment>
<dbReference type="InterPro" id="IPR045090">
    <property type="entry name" value="Pept_M3A_M3B"/>
</dbReference>
<keyword evidence="4 6" id="KW-0862">Zinc</keyword>
<name>A0A660S7B3_UNCT6</name>
<dbReference type="GO" id="GO:0004222">
    <property type="term" value="F:metalloendopeptidase activity"/>
    <property type="evidence" value="ECO:0007669"/>
    <property type="project" value="InterPro"/>
</dbReference>
<keyword evidence="5 6" id="KW-0482">Metalloprotease</keyword>
<reference evidence="8 9" key="1">
    <citation type="submission" date="2018-06" db="EMBL/GenBank/DDBJ databases">
        <title>Extensive metabolic versatility and redundancy in microbially diverse, dynamic hydrothermal sediments.</title>
        <authorList>
            <person name="Dombrowski N."/>
            <person name="Teske A."/>
            <person name="Baker B.J."/>
        </authorList>
    </citation>
    <scope>NUCLEOTIDE SEQUENCE [LARGE SCALE GENOMIC DNA]</scope>
    <source>
        <strain evidence="8">B35_G9</strain>
    </source>
</reference>
<dbReference type="PANTHER" id="PTHR11804">
    <property type="entry name" value="PROTEASE M3 THIMET OLIGOPEPTIDASE-RELATED"/>
    <property type="match status" value="1"/>
</dbReference>
<evidence type="ECO:0000256" key="6">
    <source>
        <dbReference type="RuleBase" id="RU003435"/>
    </source>
</evidence>
<dbReference type="GO" id="GO:0006508">
    <property type="term" value="P:proteolysis"/>
    <property type="evidence" value="ECO:0007669"/>
    <property type="project" value="UniProtKB-KW"/>
</dbReference>
<evidence type="ECO:0000256" key="4">
    <source>
        <dbReference type="ARBA" id="ARBA00022833"/>
    </source>
</evidence>
<feature type="domain" description="Peptidase M3A/M3B catalytic" evidence="7">
    <location>
        <begin position="162"/>
        <end position="546"/>
    </location>
</feature>
<dbReference type="SUPFAM" id="SSF55486">
    <property type="entry name" value="Metalloproteases ('zincins'), catalytic domain"/>
    <property type="match status" value="1"/>
</dbReference>
<keyword evidence="1 6" id="KW-0645">Protease</keyword>
<dbReference type="Proteomes" id="UP000282321">
    <property type="component" value="Unassembled WGS sequence"/>
</dbReference>
<proteinExistence type="inferred from homology"/>
<gene>
    <name evidence="8" type="ORF">DRP44_05420</name>
</gene>
<dbReference type="CDD" id="cd09606">
    <property type="entry name" value="M3B_PepF"/>
    <property type="match status" value="1"/>
</dbReference>
<dbReference type="EMBL" id="QNBC01000068">
    <property type="protein sequence ID" value="RKX65850.1"/>
    <property type="molecule type" value="Genomic_DNA"/>
</dbReference>
<dbReference type="GO" id="GO:0006518">
    <property type="term" value="P:peptide metabolic process"/>
    <property type="evidence" value="ECO:0007669"/>
    <property type="project" value="TreeGrafter"/>
</dbReference>
<evidence type="ECO:0000313" key="9">
    <source>
        <dbReference type="Proteomes" id="UP000282321"/>
    </source>
</evidence>
<accession>A0A660S7B3</accession>
<evidence type="ECO:0000256" key="3">
    <source>
        <dbReference type="ARBA" id="ARBA00022801"/>
    </source>
</evidence>
<evidence type="ECO:0000313" key="8">
    <source>
        <dbReference type="EMBL" id="RKX65850.1"/>
    </source>
</evidence>
<dbReference type="NCBIfam" id="TIGR02289">
    <property type="entry name" value="M3_not_pepF"/>
    <property type="match status" value="1"/>
</dbReference>
<comment type="similarity">
    <text evidence="6">Belongs to the peptidase M3 family.</text>
</comment>
<dbReference type="Pfam" id="PF01432">
    <property type="entry name" value="Peptidase_M3"/>
    <property type="match status" value="1"/>
</dbReference>
<dbReference type="Gene3D" id="1.10.1370.30">
    <property type="match status" value="1"/>
</dbReference>
<dbReference type="InterPro" id="IPR011976">
    <property type="entry name" value="Pept_M3B_oligopep-rel"/>
</dbReference>
<organism evidence="8 9">
    <name type="scientific">candidate division TA06 bacterium</name>
    <dbReference type="NCBI Taxonomy" id="2250710"/>
    <lineage>
        <taxon>Bacteria</taxon>
        <taxon>Bacteria division TA06</taxon>
    </lineage>
</organism>
<dbReference type="InterPro" id="IPR001567">
    <property type="entry name" value="Pept_M3A_M3B_dom"/>
</dbReference>
<evidence type="ECO:0000256" key="5">
    <source>
        <dbReference type="ARBA" id="ARBA00023049"/>
    </source>
</evidence>
<evidence type="ECO:0000256" key="1">
    <source>
        <dbReference type="ARBA" id="ARBA00022670"/>
    </source>
</evidence>
<dbReference type="GO" id="GO:0046872">
    <property type="term" value="F:metal ion binding"/>
    <property type="evidence" value="ECO:0007669"/>
    <property type="project" value="UniProtKB-UniRule"/>
</dbReference>